<dbReference type="RefSeq" id="WP_179566980.1">
    <property type="nucleotide sequence ID" value="NZ_JACBZY010000001.1"/>
</dbReference>
<protein>
    <submittedName>
        <fullName evidence="1">Uncharacterized protein</fullName>
    </submittedName>
</protein>
<comment type="caution">
    <text evidence="1">The sequence shown here is derived from an EMBL/GenBank/DDBJ whole genome shotgun (WGS) entry which is preliminary data.</text>
</comment>
<sequence>MSSMSRALRRSTTSASRSRRNATLLAVVLLGAGLGIGVATVRRTTTAQPATPIRLRGTASARPVGLATLRDSAASPLAVRALALGRRGARGAARAAARTSIRGVLASAAAIGVAVVAVSTGVGGTYAFINAQAPASNGLTITAGAPALKVTGSTGTNVIPASTWTNLLPGDSGRQAITISNTGDAPMKLSAKVAGATPYTVGVIYNATCASTATPITLGATSASLSAASLAKNGGSVTACVVVTVPANAASSTQAAANVFTLTIDAAQAAS</sequence>
<gene>
    <name evidence="1" type="ORF">BJ979_001667</name>
</gene>
<dbReference type="Proteomes" id="UP000553888">
    <property type="component" value="Unassembled WGS sequence"/>
</dbReference>
<reference evidence="1 2" key="1">
    <citation type="submission" date="2020-07" db="EMBL/GenBank/DDBJ databases">
        <title>Sequencing the genomes of 1000 actinobacteria strains.</title>
        <authorList>
            <person name="Klenk H.-P."/>
        </authorList>
    </citation>
    <scope>NUCLEOTIDE SEQUENCE [LARGE SCALE GENOMIC DNA]</scope>
    <source>
        <strain evidence="1 2">DSM 23141</strain>
    </source>
</reference>
<dbReference type="AlphaFoldDB" id="A0A852YCZ6"/>
<evidence type="ECO:0000313" key="2">
    <source>
        <dbReference type="Proteomes" id="UP000553888"/>
    </source>
</evidence>
<evidence type="ECO:0000313" key="1">
    <source>
        <dbReference type="EMBL" id="NYG99041.1"/>
    </source>
</evidence>
<accession>A0A852YCZ6</accession>
<name>A0A852YCZ6_9MICO</name>
<dbReference type="EMBL" id="JACBZY010000001">
    <property type="protein sequence ID" value="NYG99041.1"/>
    <property type="molecule type" value="Genomic_DNA"/>
</dbReference>
<proteinExistence type="predicted"/>
<organism evidence="1 2">
    <name type="scientific">Schumannella luteola</name>
    <dbReference type="NCBI Taxonomy" id="472059"/>
    <lineage>
        <taxon>Bacteria</taxon>
        <taxon>Bacillati</taxon>
        <taxon>Actinomycetota</taxon>
        <taxon>Actinomycetes</taxon>
        <taxon>Micrococcales</taxon>
        <taxon>Microbacteriaceae</taxon>
        <taxon>Schumannella</taxon>
    </lineage>
</organism>
<keyword evidence="2" id="KW-1185">Reference proteome</keyword>